<evidence type="ECO:0000313" key="1">
    <source>
        <dbReference type="EMBL" id="KAK3250725.1"/>
    </source>
</evidence>
<sequence>MLNPLRATIADLTDSCTMGEVEQRCRSSPVAHGYGGPTCLPCALSMGEVEQSAGPQWRIWLVGLLVYLVLSMGEVEKRCWSSPVAHGYGRASLSTLCDVDGRSGAEVLVLSSGVWLRRASLSNLCAIDGRSGAEVLVLSSGTWPKSFSCSRAF</sequence>
<reference evidence="1 2" key="1">
    <citation type="journal article" date="2015" name="Genome Biol. Evol.">
        <title>Comparative Genomics of a Bacterivorous Green Alga Reveals Evolutionary Causalities and Consequences of Phago-Mixotrophic Mode of Nutrition.</title>
        <authorList>
            <person name="Burns J.A."/>
            <person name="Paasch A."/>
            <person name="Narechania A."/>
            <person name="Kim E."/>
        </authorList>
    </citation>
    <scope>NUCLEOTIDE SEQUENCE [LARGE SCALE GENOMIC DNA]</scope>
    <source>
        <strain evidence="1 2">PLY_AMNH</strain>
    </source>
</reference>
<dbReference type="EMBL" id="LGRX02026530">
    <property type="protein sequence ID" value="KAK3250725.1"/>
    <property type="molecule type" value="Genomic_DNA"/>
</dbReference>
<name>A0AAE0CB77_9CHLO</name>
<proteinExistence type="predicted"/>
<keyword evidence="2" id="KW-1185">Reference proteome</keyword>
<dbReference type="Proteomes" id="UP001190700">
    <property type="component" value="Unassembled WGS sequence"/>
</dbReference>
<organism evidence="1 2">
    <name type="scientific">Cymbomonas tetramitiformis</name>
    <dbReference type="NCBI Taxonomy" id="36881"/>
    <lineage>
        <taxon>Eukaryota</taxon>
        <taxon>Viridiplantae</taxon>
        <taxon>Chlorophyta</taxon>
        <taxon>Pyramimonadophyceae</taxon>
        <taxon>Pyramimonadales</taxon>
        <taxon>Pyramimonadaceae</taxon>
        <taxon>Cymbomonas</taxon>
    </lineage>
</organism>
<comment type="caution">
    <text evidence="1">The sequence shown here is derived from an EMBL/GenBank/DDBJ whole genome shotgun (WGS) entry which is preliminary data.</text>
</comment>
<evidence type="ECO:0000313" key="2">
    <source>
        <dbReference type="Proteomes" id="UP001190700"/>
    </source>
</evidence>
<gene>
    <name evidence="1" type="ORF">CYMTET_39908</name>
</gene>
<protein>
    <submittedName>
        <fullName evidence="1">Uncharacterized protein</fullName>
    </submittedName>
</protein>
<dbReference type="AlphaFoldDB" id="A0AAE0CB77"/>
<accession>A0AAE0CB77</accession>